<name>A0A218KCA7_9CAUD</name>
<keyword evidence="1" id="KW-0175">Coiled coil</keyword>
<keyword evidence="3" id="KW-1185">Reference proteome</keyword>
<feature type="coiled-coil region" evidence="1">
    <location>
        <begin position="125"/>
        <end position="152"/>
    </location>
</feature>
<evidence type="ECO:0000313" key="3">
    <source>
        <dbReference type="Proteomes" id="UP000223102"/>
    </source>
</evidence>
<organism evidence="2 3">
    <name type="scientific">Bacillus phage PBC2</name>
    <dbReference type="NCBI Taxonomy" id="1675029"/>
    <lineage>
        <taxon>Viruses</taxon>
        <taxon>Duplodnaviria</taxon>
        <taxon>Heunggongvirae</taxon>
        <taxon>Uroviricota</taxon>
        <taxon>Caudoviricetes</taxon>
        <taxon>Andregratiavirinae</taxon>
        <taxon>Haetaevirus</taxon>
        <taxon>Haetaevirus PBC2</taxon>
    </lineage>
</organism>
<dbReference type="Proteomes" id="UP000223102">
    <property type="component" value="Segment"/>
</dbReference>
<reference evidence="2 3" key="1">
    <citation type="submission" date="2015-06" db="EMBL/GenBank/DDBJ databases">
        <title>Complete genome sequence of Bacillus cereus phage PBC2.</title>
        <authorList>
            <person name="Kong M."/>
            <person name="Ryu S."/>
        </authorList>
    </citation>
    <scope>NUCLEOTIDE SEQUENCE [LARGE SCALE GENOMIC DNA]</scope>
</reference>
<gene>
    <name evidence="2" type="ORF">PBC2_211</name>
</gene>
<evidence type="ECO:0000256" key="1">
    <source>
        <dbReference type="SAM" id="Coils"/>
    </source>
</evidence>
<proteinExistence type="predicted"/>
<protein>
    <submittedName>
        <fullName evidence="2">Uncharacterized protein</fullName>
    </submittedName>
</protein>
<sequence>MTKKVKNLTLTELKKQDKKLDAQTETFIPINGDMYRVLIDDYFRPTKQTDLLNDLISFFEGARNSNELMEVATPYTSLLLIKHFTNIDVPDDFEEAITLLELLIDLKAFEAILNAMPEDQVVDTYDKLRVVLNEMTNRMEIAQVEAELIESQLENEVVKKMYYDGETEDTK</sequence>
<accession>A0A218KCA7</accession>
<dbReference type="EMBL" id="KT070867">
    <property type="protein sequence ID" value="AKQ08526.1"/>
    <property type="molecule type" value="Genomic_DNA"/>
</dbReference>
<evidence type="ECO:0000313" key="2">
    <source>
        <dbReference type="EMBL" id="AKQ08526.1"/>
    </source>
</evidence>